<name>A0ABD5V6V0_9EURY</name>
<evidence type="ECO:0000256" key="1">
    <source>
        <dbReference type="ARBA" id="ARBA00004418"/>
    </source>
</evidence>
<dbReference type="Proteomes" id="UP001596312">
    <property type="component" value="Unassembled WGS sequence"/>
</dbReference>
<evidence type="ECO:0000256" key="3">
    <source>
        <dbReference type="ARBA" id="ARBA00022729"/>
    </source>
</evidence>
<gene>
    <name evidence="5" type="ORF">ACFQGH_17810</name>
</gene>
<reference evidence="5 6" key="1">
    <citation type="journal article" date="2019" name="Int. J. Syst. Evol. Microbiol.">
        <title>The Global Catalogue of Microorganisms (GCM) 10K type strain sequencing project: providing services to taxonomists for standard genome sequencing and annotation.</title>
        <authorList>
            <consortium name="The Broad Institute Genomics Platform"/>
            <consortium name="The Broad Institute Genome Sequencing Center for Infectious Disease"/>
            <person name="Wu L."/>
            <person name="Ma J."/>
        </authorList>
    </citation>
    <scope>NUCLEOTIDE SEQUENCE [LARGE SCALE GENOMIC DNA]</scope>
    <source>
        <strain evidence="5 6">CGMCC 1.3240</strain>
    </source>
</reference>
<feature type="coiled-coil region" evidence="4">
    <location>
        <begin position="208"/>
        <end position="242"/>
    </location>
</feature>
<proteinExistence type="inferred from homology"/>
<comment type="similarity">
    <text evidence="2">Belongs to the bacterial solute-binding protein SsuA/TauA family.</text>
</comment>
<sequence>MADIDIAHEYFTWELVQQVAEENGYFEEEGVETDLSYFAPGTQDFSDQGENAYETDWWEDLDEQGETHGVCEWNAVQEASETDRQIIGSYSEWDRVLFAPADSNIESIEDLKRRSIGINKYATSFYSIPEMLENEGFEEEEIVLEHIGSAEDRFEAVKAGEIDAIGVLEPYVTLGRYDDELKAVYEGPCRAALVASSDIDPEQVSAFRQALNRAVEDINNNLDRYRDEYVDLLEKAAADDEESFEDVDFDRLRNDFELRNFLPVRAPDEKRIEGTTEWMTEKGYVDDEDAVTTIEDEVSSD</sequence>
<dbReference type="EMBL" id="JBHSXQ010000006">
    <property type="protein sequence ID" value="MFC6907048.1"/>
    <property type="molecule type" value="Genomic_DNA"/>
</dbReference>
<dbReference type="AlphaFoldDB" id="A0ABD5V6V0"/>
<evidence type="ECO:0000256" key="2">
    <source>
        <dbReference type="ARBA" id="ARBA00010742"/>
    </source>
</evidence>
<dbReference type="Pfam" id="PF12974">
    <property type="entry name" value="Phosphonate-bd"/>
    <property type="match status" value="1"/>
</dbReference>
<organism evidence="5 6">
    <name type="scientific">Halalkalicoccus tibetensis</name>
    <dbReference type="NCBI Taxonomy" id="175632"/>
    <lineage>
        <taxon>Archaea</taxon>
        <taxon>Methanobacteriati</taxon>
        <taxon>Methanobacteriota</taxon>
        <taxon>Stenosarchaea group</taxon>
        <taxon>Halobacteria</taxon>
        <taxon>Halobacteriales</taxon>
        <taxon>Halococcaceae</taxon>
        <taxon>Halalkalicoccus</taxon>
    </lineage>
</organism>
<evidence type="ECO:0000313" key="6">
    <source>
        <dbReference type="Proteomes" id="UP001596312"/>
    </source>
</evidence>
<keyword evidence="4" id="KW-0175">Coiled coil</keyword>
<protein>
    <submittedName>
        <fullName evidence="5">ABC transporter substrate-binding protein</fullName>
    </submittedName>
</protein>
<dbReference type="GO" id="GO:0042597">
    <property type="term" value="C:periplasmic space"/>
    <property type="evidence" value="ECO:0007669"/>
    <property type="project" value="UniProtKB-SubCell"/>
</dbReference>
<dbReference type="PANTHER" id="PTHR30024:SF47">
    <property type="entry name" value="TAURINE-BINDING PERIPLASMIC PROTEIN"/>
    <property type="match status" value="1"/>
</dbReference>
<comment type="caution">
    <text evidence="5">The sequence shown here is derived from an EMBL/GenBank/DDBJ whole genome shotgun (WGS) entry which is preliminary data.</text>
</comment>
<evidence type="ECO:0000313" key="5">
    <source>
        <dbReference type="EMBL" id="MFC6907048.1"/>
    </source>
</evidence>
<dbReference type="Gene3D" id="3.40.190.10">
    <property type="entry name" value="Periplasmic binding protein-like II"/>
    <property type="match status" value="2"/>
</dbReference>
<dbReference type="PANTHER" id="PTHR30024">
    <property type="entry name" value="ALIPHATIC SULFONATES-BINDING PROTEIN-RELATED"/>
    <property type="match status" value="1"/>
</dbReference>
<comment type="subcellular location">
    <subcellularLocation>
        <location evidence="1">Periplasm</location>
    </subcellularLocation>
</comment>
<keyword evidence="3" id="KW-0732">Signal</keyword>
<dbReference type="RefSeq" id="WP_340605627.1">
    <property type="nucleotide sequence ID" value="NZ_JBBMXV010000006.1"/>
</dbReference>
<dbReference type="SUPFAM" id="SSF53850">
    <property type="entry name" value="Periplasmic binding protein-like II"/>
    <property type="match status" value="1"/>
</dbReference>
<evidence type="ECO:0000256" key="4">
    <source>
        <dbReference type="SAM" id="Coils"/>
    </source>
</evidence>
<accession>A0ABD5V6V0</accession>
<keyword evidence="6" id="KW-1185">Reference proteome</keyword>